<sequence>MAQPSYVDTGISTSEDWKRLKQHRAALLLATGGARLWSGFVCQDYHHTSAASPPTCPQTGVICFNQYIPVTSGTFHATYPIRMHDDTDAADVIAGLIESTKRDHAYICDRIETYGDVIANRWTKRNRIARANILKEASPKMYPLKHAAADLMYVMTDATDAARRVPFTREVSDDLHRKWLEWEDSYLAPYLDVQSLSEEPLKLLALMQYRAHSNQSDWVLFDQAQVKLGFDSSHVNIAYNPHCVITSGDRFDKLVQWEKEAAHRGDMIGYPKARLIFKAQQKISELLHKVVDLLLRHGLDKAPKGRGEWDRLVSTGFRKEAKSITKSPHLGQAFSPPPRLDVEEVDRSFLSRTNAAADELFQSHSDPLYVRHTLERIKSTPSFNILSEEDQREELAIAPLACVKRINIWLWVSAAAREFARTHSQYSQHIEPGKALPKPYAIALRGFEANLRKAFESQADELRRLFARLPGFDRHATHTGGTGFHVHTEPNVTFRTDPLFWNILSLCQYDFDLARPASFYLEFIGHILPDSDKQEACRVTQKLYDHLSDVAAIDDALSMIRYHRSYTLSSAAETETLIYTQTDSAYCHKMLYWYTKLACSVESERLWDKLCLFMDLPQPSVVLCRDNLKQVQGLHSALSAYWQQARVVIDAQLIPEEAFGDAIIQKNVVRQLSFCSTQECQLLVQREQRSLLQAIEAQEREQRSATGALQEYQTSPRRLPEEIETQFSTLQITKPKAKVKKRRPLQQTPSESSATSAPTAPNPNVAPVDRLTVSAKSIGIFHQMFSTYTSIKACTRWEDFVAAMVDAGCSATHNGGSAVTFEDERYGKGSIVVHRPQPTPSLDPIMLRSIGKRLTRRLGWTEDTFAEREKE</sequence>
<accession>A0ACC3N2N3</accession>
<name>A0ACC3N2N3_9PEZI</name>
<dbReference type="Proteomes" id="UP001281147">
    <property type="component" value="Unassembled WGS sequence"/>
</dbReference>
<reference evidence="1" key="1">
    <citation type="submission" date="2023-07" db="EMBL/GenBank/DDBJ databases">
        <title>Black Yeasts Isolated from many extreme environments.</title>
        <authorList>
            <person name="Coleine C."/>
            <person name="Stajich J.E."/>
            <person name="Selbmann L."/>
        </authorList>
    </citation>
    <scope>NUCLEOTIDE SEQUENCE</scope>
    <source>
        <strain evidence="1">CCFEE 5714</strain>
    </source>
</reference>
<evidence type="ECO:0000313" key="2">
    <source>
        <dbReference type="Proteomes" id="UP001281147"/>
    </source>
</evidence>
<proteinExistence type="predicted"/>
<evidence type="ECO:0000313" key="1">
    <source>
        <dbReference type="EMBL" id="KAK3708895.1"/>
    </source>
</evidence>
<organism evidence="1 2">
    <name type="scientific">Vermiconidia calcicola</name>
    <dbReference type="NCBI Taxonomy" id="1690605"/>
    <lineage>
        <taxon>Eukaryota</taxon>
        <taxon>Fungi</taxon>
        <taxon>Dikarya</taxon>
        <taxon>Ascomycota</taxon>
        <taxon>Pezizomycotina</taxon>
        <taxon>Dothideomycetes</taxon>
        <taxon>Dothideomycetidae</taxon>
        <taxon>Mycosphaerellales</taxon>
        <taxon>Extremaceae</taxon>
        <taxon>Vermiconidia</taxon>
    </lineage>
</organism>
<keyword evidence="2" id="KW-1185">Reference proteome</keyword>
<gene>
    <name evidence="1" type="ORF">LTR37_011225</name>
</gene>
<protein>
    <submittedName>
        <fullName evidence="1">Uncharacterized protein</fullName>
    </submittedName>
</protein>
<dbReference type="EMBL" id="JAUTXU010000097">
    <property type="protein sequence ID" value="KAK3708895.1"/>
    <property type="molecule type" value="Genomic_DNA"/>
</dbReference>
<comment type="caution">
    <text evidence="1">The sequence shown here is derived from an EMBL/GenBank/DDBJ whole genome shotgun (WGS) entry which is preliminary data.</text>
</comment>